<dbReference type="Proteomes" id="UP000256650">
    <property type="component" value="Unassembled WGS sequence"/>
</dbReference>
<sequence>MQSLQNYITMQGLSLFSKAIFLSVVLSSQILLYAESLSEIPLIFDSKAATKCLLQHYNMLESKEQNSINFRNNQTLTWNLTPNNITPLTEALQTQKLIDSFVFPYPLGSFAKKPYEDSSRIRDVLFFSTIYGANEAEVKQHLKPLVWLDDTEILFNTQNGAYDALKRVKNRLENLIESNPILKTYLQNIGGTFKWRKIANSQNLSAHSFGIAIDINVAHSRYWLWDLKKHALSTSQSVATIPLEIIEAFESENFIWGGRWWHYDTMHFEYRPEILCYTQSLWDSKQ</sequence>
<keyword evidence="4" id="KW-1185">Reference proteome</keyword>
<gene>
    <name evidence="3" type="ORF">CQA43_05025</name>
</gene>
<feature type="transmembrane region" description="Helical" evidence="1">
    <location>
        <begin position="12"/>
        <end position="34"/>
    </location>
</feature>
<keyword evidence="1" id="KW-1133">Transmembrane helix</keyword>
<dbReference type="InterPro" id="IPR039561">
    <property type="entry name" value="Peptidase_M15C"/>
</dbReference>
<keyword evidence="1" id="KW-0812">Transmembrane</keyword>
<feature type="domain" description="Peptidase M15C" evidence="2">
    <location>
        <begin position="200"/>
        <end position="270"/>
    </location>
</feature>
<proteinExistence type="predicted"/>
<evidence type="ECO:0000256" key="1">
    <source>
        <dbReference type="SAM" id="Phobius"/>
    </source>
</evidence>
<dbReference type="AlphaFoldDB" id="A0A3D8IEL9"/>
<dbReference type="EMBL" id="NXLS01000004">
    <property type="protein sequence ID" value="RDU62991.1"/>
    <property type="molecule type" value="Genomic_DNA"/>
</dbReference>
<comment type="caution">
    <text evidence="3">The sequence shown here is derived from an EMBL/GenBank/DDBJ whole genome shotgun (WGS) entry which is preliminary data.</text>
</comment>
<keyword evidence="1" id="KW-0472">Membrane</keyword>
<accession>A0A3D8IEL9</accession>
<evidence type="ECO:0000313" key="4">
    <source>
        <dbReference type="Proteomes" id="UP000256650"/>
    </source>
</evidence>
<dbReference type="GeneID" id="82535648"/>
<dbReference type="RefSeq" id="WP_115551525.1">
    <property type="nucleotide sequence ID" value="NZ_CAOOIB010000027.1"/>
</dbReference>
<dbReference type="Pfam" id="PF13539">
    <property type="entry name" value="Peptidase_M15_4"/>
    <property type="match status" value="1"/>
</dbReference>
<organism evidence="3 4">
    <name type="scientific">Helicobacter ganmani</name>
    <dbReference type="NCBI Taxonomy" id="60246"/>
    <lineage>
        <taxon>Bacteria</taxon>
        <taxon>Pseudomonadati</taxon>
        <taxon>Campylobacterota</taxon>
        <taxon>Epsilonproteobacteria</taxon>
        <taxon>Campylobacterales</taxon>
        <taxon>Helicobacteraceae</taxon>
        <taxon>Helicobacter</taxon>
    </lineage>
</organism>
<reference evidence="3 4" key="1">
    <citation type="submission" date="2018-04" db="EMBL/GenBank/DDBJ databases">
        <title>Novel Campyloabacter and Helicobacter Species and Strains.</title>
        <authorList>
            <person name="Mannion A.J."/>
            <person name="Shen Z."/>
            <person name="Fox J.G."/>
        </authorList>
    </citation>
    <scope>NUCLEOTIDE SEQUENCE [LARGE SCALE GENOMIC DNA]</scope>
    <source>
        <strain evidence="3 4">MIT 99-5101</strain>
    </source>
</reference>
<evidence type="ECO:0000259" key="2">
    <source>
        <dbReference type="Pfam" id="PF13539"/>
    </source>
</evidence>
<dbReference type="OrthoDB" id="9799970at2"/>
<dbReference type="GO" id="GO:0008233">
    <property type="term" value="F:peptidase activity"/>
    <property type="evidence" value="ECO:0007669"/>
    <property type="project" value="InterPro"/>
</dbReference>
<dbReference type="SUPFAM" id="SSF55166">
    <property type="entry name" value="Hedgehog/DD-peptidase"/>
    <property type="match status" value="1"/>
</dbReference>
<evidence type="ECO:0000313" key="3">
    <source>
        <dbReference type="EMBL" id="RDU62991.1"/>
    </source>
</evidence>
<dbReference type="InterPro" id="IPR009045">
    <property type="entry name" value="Zn_M74/Hedgehog-like"/>
</dbReference>
<dbReference type="Gene3D" id="3.30.1380.10">
    <property type="match status" value="1"/>
</dbReference>
<protein>
    <recommendedName>
        <fullName evidence="2">Peptidase M15C domain-containing protein</fullName>
    </recommendedName>
</protein>
<name>A0A3D8IEL9_9HELI</name>